<sequence>MKNISSLEVWHKHLKMKFGSTPKYKKYFQKLKEEQAVTIKVPVNSTNQRAGLAIEPKTNWASMEEEIEKLPNKHRPPRDDQPSDPTRKFEYSQSEPANEITPVMDATKDWKNLETITPRPEKFVKDFP</sequence>
<reference evidence="1" key="1">
    <citation type="submission" date="2022-04" db="EMBL/GenBank/DDBJ databases">
        <title>Genome of the entomopathogenic fungus Entomophthora muscae.</title>
        <authorList>
            <person name="Elya C."/>
            <person name="Lovett B.R."/>
            <person name="Lee E."/>
            <person name="Macias A.M."/>
            <person name="Hajek A.E."/>
            <person name="De Bivort B.L."/>
            <person name="Kasson M.T."/>
            <person name="De Fine Licht H.H."/>
            <person name="Stajich J.E."/>
        </authorList>
    </citation>
    <scope>NUCLEOTIDE SEQUENCE</scope>
    <source>
        <strain evidence="1">Berkeley</strain>
    </source>
</reference>
<proteinExistence type="predicted"/>
<dbReference type="EMBL" id="QTSX02004974">
    <property type="protein sequence ID" value="KAJ9063277.1"/>
    <property type="molecule type" value="Genomic_DNA"/>
</dbReference>
<name>A0ACC2SLL3_9FUNG</name>
<comment type="caution">
    <text evidence="1">The sequence shown here is derived from an EMBL/GenBank/DDBJ whole genome shotgun (WGS) entry which is preliminary data.</text>
</comment>
<accession>A0ACC2SLL3</accession>
<evidence type="ECO:0000313" key="1">
    <source>
        <dbReference type="EMBL" id="KAJ9063277.1"/>
    </source>
</evidence>
<protein>
    <submittedName>
        <fullName evidence="1">Uncharacterized protein</fullName>
    </submittedName>
</protein>
<organism evidence="1 2">
    <name type="scientific">Entomophthora muscae</name>
    <dbReference type="NCBI Taxonomy" id="34485"/>
    <lineage>
        <taxon>Eukaryota</taxon>
        <taxon>Fungi</taxon>
        <taxon>Fungi incertae sedis</taxon>
        <taxon>Zoopagomycota</taxon>
        <taxon>Entomophthoromycotina</taxon>
        <taxon>Entomophthoromycetes</taxon>
        <taxon>Entomophthorales</taxon>
        <taxon>Entomophthoraceae</taxon>
        <taxon>Entomophthora</taxon>
    </lineage>
</organism>
<keyword evidence="2" id="KW-1185">Reference proteome</keyword>
<dbReference type="Proteomes" id="UP001165960">
    <property type="component" value="Unassembled WGS sequence"/>
</dbReference>
<evidence type="ECO:0000313" key="2">
    <source>
        <dbReference type="Proteomes" id="UP001165960"/>
    </source>
</evidence>
<gene>
    <name evidence="1" type="ORF">DSO57_1001715</name>
</gene>